<reference evidence="1 2" key="1">
    <citation type="submission" date="2019-07" db="EMBL/GenBank/DDBJ databases">
        <title>Draft genome assembly of a fouling barnacle, Amphibalanus amphitrite (Darwin, 1854): The first reference genome for Thecostraca.</title>
        <authorList>
            <person name="Kim W."/>
        </authorList>
    </citation>
    <scope>NUCLEOTIDE SEQUENCE [LARGE SCALE GENOMIC DNA]</scope>
    <source>
        <strain evidence="1">SNU_AA5</strain>
        <tissue evidence="1">Soma without cirri and trophi</tissue>
    </source>
</reference>
<dbReference type="Proteomes" id="UP000440578">
    <property type="component" value="Unassembled WGS sequence"/>
</dbReference>
<accession>A0A6A4V540</accession>
<protein>
    <submittedName>
        <fullName evidence="1">Uncharacterized protein</fullName>
    </submittedName>
</protein>
<name>A0A6A4V540_AMPAM</name>
<evidence type="ECO:0000313" key="1">
    <source>
        <dbReference type="EMBL" id="KAF0289726.1"/>
    </source>
</evidence>
<dbReference type="EMBL" id="VIIS01002011">
    <property type="protein sequence ID" value="KAF0289726.1"/>
    <property type="molecule type" value="Genomic_DNA"/>
</dbReference>
<dbReference type="AlphaFoldDB" id="A0A6A4V540"/>
<proteinExistence type="predicted"/>
<gene>
    <name evidence="1" type="ORF">FJT64_012054</name>
</gene>
<keyword evidence="2" id="KW-1185">Reference proteome</keyword>
<sequence>MSDYAPAGLHEAALAAGGGDASRGWPADEPLPSAAQLEESAKQLVERVNAKRLRDEQRLRELRDGLRSVQERAVRQLESAWYRQMQADSERVRRQVEALYQVIAEVGEHELEVQTARQELNKLIAEMADRQDCHPNTGM</sequence>
<comment type="caution">
    <text evidence="1">The sequence shown here is derived from an EMBL/GenBank/DDBJ whole genome shotgun (WGS) entry which is preliminary data.</text>
</comment>
<organism evidence="1 2">
    <name type="scientific">Amphibalanus amphitrite</name>
    <name type="common">Striped barnacle</name>
    <name type="synonym">Balanus amphitrite</name>
    <dbReference type="NCBI Taxonomy" id="1232801"/>
    <lineage>
        <taxon>Eukaryota</taxon>
        <taxon>Metazoa</taxon>
        <taxon>Ecdysozoa</taxon>
        <taxon>Arthropoda</taxon>
        <taxon>Crustacea</taxon>
        <taxon>Multicrustacea</taxon>
        <taxon>Cirripedia</taxon>
        <taxon>Thoracica</taxon>
        <taxon>Thoracicalcarea</taxon>
        <taxon>Balanomorpha</taxon>
        <taxon>Balanoidea</taxon>
        <taxon>Balanidae</taxon>
        <taxon>Amphibalaninae</taxon>
        <taxon>Amphibalanus</taxon>
    </lineage>
</organism>
<evidence type="ECO:0000313" key="2">
    <source>
        <dbReference type="Proteomes" id="UP000440578"/>
    </source>
</evidence>